<evidence type="ECO:0000313" key="5">
    <source>
        <dbReference type="Proteomes" id="UP000630615"/>
    </source>
</evidence>
<organism evidence="4 5">
    <name type="scientific">Enterococcus wangshanyuanii</name>
    <dbReference type="NCBI Taxonomy" id="2005703"/>
    <lineage>
        <taxon>Bacteria</taxon>
        <taxon>Bacillati</taxon>
        <taxon>Bacillota</taxon>
        <taxon>Bacilli</taxon>
        <taxon>Lactobacillales</taxon>
        <taxon>Enterococcaceae</taxon>
        <taxon>Enterococcus</taxon>
    </lineage>
</organism>
<evidence type="ECO:0000259" key="3">
    <source>
        <dbReference type="Pfam" id="PF13518"/>
    </source>
</evidence>
<dbReference type="PANTHER" id="PTHR33795">
    <property type="entry name" value="INSERTION ELEMENT IS150 PROTEIN INSJ"/>
    <property type="match status" value="1"/>
</dbReference>
<comment type="caution">
    <text evidence="4">The sequence shown here is derived from an EMBL/GenBank/DDBJ whole genome shotgun (WGS) entry which is preliminary data.</text>
</comment>
<proteinExistence type="inferred from homology"/>
<name>A0ABQ1PSX5_9ENTE</name>
<dbReference type="PANTHER" id="PTHR33795:SF1">
    <property type="entry name" value="INSERTION ELEMENT IS150 PROTEIN INSJ"/>
    <property type="match status" value="1"/>
</dbReference>
<comment type="similarity">
    <text evidence="1">Belongs to the IS150/IS1296 orfA family.</text>
</comment>
<evidence type="ECO:0000256" key="1">
    <source>
        <dbReference type="ARBA" id="ARBA00038232"/>
    </source>
</evidence>
<dbReference type="SUPFAM" id="SSF48295">
    <property type="entry name" value="TrpR-like"/>
    <property type="match status" value="3"/>
</dbReference>
<evidence type="ECO:0000256" key="2">
    <source>
        <dbReference type="SAM" id="Coils"/>
    </source>
</evidence>
<dbReference type="InterPro" id="IPR010921">
    <property type="entry name" value="Trp_repressor/repl_initiator"/>
</dbReference>
<dbReference type="InterPro" id="IPR055247">
    <property type="entry name" value="InsJ-like_HTH"/>
</dbReference>
<dbReference type="Pfam" id="PF13518">
    <property type="entry name" value="HTH_28"/>
    <property type="match status" value="2"/>
</dbReference>
<evidence type="ECO:0000313" key="4">
    <source>
        <dbReference type="EMBL" id="GGD02776.1"/>
    </source>
</evidence>
<feature type="coiled-coil region" evidence="2">
    <location>
        <begin position="177"/>
        <end position="211"/>
    </location>
</feature>
<dbReference type="InterPro" id="IPR052057">
    <property type="entry name" value="IS150/IS1296_orfA-like"/>
</dbReference>
<keyword evidence="5" id="KW-1185">Reference proteome</keyword>
<gene>
    <name evidence="4" type="ORF">GCM10011573_35320</name>
</gene>
<protein>
    <submittedName>
        <fullName evidence="4">Transposase</fullName>
    </submittedName>
</protein>
<dbReference type="Gene3D" id="1.10.10.10">
    <property type="entry name" value="Winged helix-like DNA-binding domain superfamily/Winged helix DNA-binding domain"/>
    <property type="match status" value="2"/>
</dbReference>
<dbReference type="Proteomes" id="UP000630615">
    <property type="component" value="Unassembled WGS sequence"/>
</dbReference>
<sequence>MYRKRVPNDKKIEIVREIKEKKETSSSASKKYNISKSTINDWIRKYNSWGVEGLNAYSRSLKYSREVKLAAVEDFLYKGLNQIEVLRKYRITDTGVLRSWVSSYTSGKQFKQKRAGLSTMSKQTKTTYTQRIEIVQYVLSLDNDYQAAVKRYDVSYQQIYSWIQKYNRLGFDGLRDRRGKNKEKNEELTELDRLRLENKQLRARNDYLEVENAIVKKLQGHR</sequence>
<dbReference type="EMBL" id="BMKI01000014">
    <property type="protein sequence ID" value="GGD02776.1"/>
    <property type="molecule type" value="Genomic_DNA"/>
</dbReference>
<keyword evidence="2" id="KW-0175">Coiled coil</keyword>
<dbReference type="RefSeq" id="WP_088271877.1">
    <property type="nucleotide sequence ID" value="NZ_BMKI01000014.1"/>
</dbReference>
<dbReference type="InterPro" id="IPR036388">
    <property type="entry name" value="WH-like_DNA-bd_sf"/>
</dbReference>
<accession>A0ABQ1PSX5</accession>
<feature type="domain" description="Insertion element IS150 protein InsJ-like helix-turn-helix" evidence="3">
    <location>
        <begin position="130"/>
        <end position="182"/>
    </location>
</feature>
<feature type="domain" description="Insertion element IS150 protein InsJ-like helix-turn-helix" evidence="3">
    <location>
        <begin position="10"/>
        <end position="56"/>
    </location>
</feature>
<reference evidence="5" key="1">
    <citation type="journal article" date="2019" name="Int. J. Syst. Evol. Microbiol.">
        <title>The Global Catalogue of Microorganisms (GCM) 10K type strain sequencing project: providing services to taxonomists for standard genome sequencing and annotation.</title>
        <authorList>
            <consortium name="The Broad Institute Genomics Platform"/>
            <consortium name="The Broad Institute Genome Sequencing Center for Infectious Disease"/>
            <person name="Wu L."/>
            <person name="Ma J."/>
        </authorList>
    </citation>
    <scope>NUCLEOTIDE SEQUENCE [LARGE SCALE GENOMIC DNA]</scope>
    <source>
        <strain evidence="5">CGMCC 1.15942</strain>
    </source>
</reference>